<dbReference type="RefSeq" id="WP_005559281.1">
    <property type="nucleotide sequence ID" value="NZ_AOIB01000037.1"/>
</dbReference>
<evidence type="ECO:0008006" key="3">
    <source>
        <dbReference type="Google" id="ProtNLM"/>
    </source>
</evidence>
<reference evidence="1 2" key="1">
    <citation type="journal article" date="2014" name="PLoS Genet.">
        <title>Phylogenetically driven sequencing of extremely halophilic archaea reveals strategies for static and dynamic osmo-response.</title>
        <authorList>
            <person name="Becker E.A."/>
            <person name="Seitzer P.M."/>
            <person name="Tritt A."/>
            <person name="Larsen D."/>
            <person name="Krusor M."/>
            <person name="Yao A.I."/>
            <person name="Wu D."/>
            <person name="Madern D."/>
            <person name="Eisen J.A."/>
            <person name="Darling A.E."/>
            <person name="Facciotti M.T."/>
        </authorList>
    </citation>
    <scope>NUCLEOTIDE SEQUENCE [LARGE SCALE GENOMIC DNA]</scope>
    <source>
        <strain evidence="1 2">DSM 10524</strain>
    </source>
</reference>
<evidence type="ECO:0000313" key="1">
    <source>
        <dbReference type="EMBL" id="ELY54373.1"/>
    </source>
</evidence>
<dbReference type="eggNOG" id="arCOG06229">
    <property type="taxonomic scope" value="Archaea"/>
</dbReference>
<gene>
    <name evidence="1" type="ORF">C491_19449</name>
</gene>
<protein>
    <recommendedName>
        <fullName evidence="3">CHAT domain-containing protein</fullName>
    </recommendedName>
</protein>
<dbReference type="EMBL" id="AOIB01000037">
    <property type="protein sequence ID" value="ELY54373.1"/>
    <property type="molecule type" value="Genomic_DNA"/>
</dbReference>
<dbReference type="AlphaFoldDB" id="L9X1A4"/>
<name>L9X1A4_9EURY</name>
<dbReference type="PATRIC" id="fig|1227497.3.peg.3985"/>
<proteinExistence type="predicted"/>
<dbReference type="Proteomes" id="UP000011688">
    <property type="component" value="Unassembled WGS sequence"/>
</dbReference>
<sequence>MTADPRFQPFDDGAGLTVVDPIENRQCPFRTDDPVSPRSIEPSGFSRPVDGAVELTTSELVFPYVVPVYVRDPTGEMLLETDSCAYERLPEGEYVLELMAPIQLYVRVRSPVTIASADDRLAFDFGESTTVRLGARSRHERPAATVTTTAEPADLARAVSTFGSALKTHSCDRSLPSLRGHPPRLELGSAVRIPSAVDTPDSGVRLVVPPDRSAIYAASPLAYYLAATVETGTDPRIETEGGFVYPLGETTESVVRAIERALEQVFFVDCVARTEGLYRVDLHERDRFEERFDLALGELYEAELADRLEPVLSIPYDSIADLLPRWNLVTHATAEPENATVLPYLADVLSIVRPAPEDRSGTDPTPPTALAIDEFTRSRAGVDRGAEFSYVSPPSTDAFGQAWLGEGVPIGATKLLRSAFENGLERSSSGDAVEVAIVCNDPEMVAEFDTTDGALYGEREKLPFEVTVHRSVSAEELRELFATDIDFLHYAGHVENGAFVCSDGSLEAGTLVDVGVDAFLINGCRSYDVGVRVIERGGVGGVVTLSDVGNRDAIAVGRLVARLLNNGFSIRDATSIARSQRLVGNQYTVVGDGSVTVGQAGSGVPNTARVEPIGDGERRLRLELHHVDSGPGAQYVPYIDGVDRHFLAGTELPPIVVSDGAVSRFLRLAEIPVRWGEEWYWSTDDRFAE</sequence>
<accession>L9X1A4</accession>
<comment type="caution">
    <text evidence="1">The sequence shown here is derived from an EMBL/GenBank/DDBJ whole genome shotgun (WGS) entry which is preliminary data.</text>
</comment>
<keyword evidence="2" id="KW-1185">Reference proteome</keyword>
<organism evidence="1 2">
    <name type="scientific">Natronococcus amylolyticus DSM 10524</name>
    <dbReference type="NCBI Taxonomy" id="1227497"/>
    <lineage>
        <taxon>Archaea</taxon>
        <taxon>Methanobacteriati</taxon>
        <taxon>Methanobacteriota</taxon>
        <taxon>Stenosarchaea group</taxon>
        <taxon>Halobacteria</taxon>
        <taxon>Halobacteriales</taxon>
        <taxon>Natrialbaceae</taxon>
        <taxon>Natronococcus</taxon>
    </lineage>
</organism>
<evidence type="ECO:0000313" key="2">
    <source>
        <dbReference type="Proteomes" id="UP000011688"/>
    </source>
</evidence>
<dbReference type="STRING" id="1227497.C491_19449"/>
<dbReference type="OrthoDB" id="269729at2157"/>